<dbReference type="Gene3D" id="3.40.50.300">
    <property type="entry name" value="P-loop containing nucleotide triphosphate hydrolases"/>
    <property type="match status" value="1"/>
</dbReference>
<evidence type="ECO:0000256" key="5">
    <source>
        <dbReference type="SAM" id="MobiDB-lite"/>
    </source>
</evidence>
<keyword evidence="2" id="KW-0547">Nucleotide-binding</keyword>
<dbReference type="PROSITE" id="PS51421">
    <property type="entry name" value="RAS"/>
    <property type="match status" value="1"/>
</dbReference>
<reference evidence="6" key="2">
    <citation type="submission" date="2020-11" db="EMBL/GenBank/DDBJ databases">
        <authorList>
            <person name="McCartney M.A."/>
            <person name="Auch B."/>
            <person name="Kono T."/>
            <person name="Mallez S."/>
            <person name="Becker A."/>
            <person name="Gohl D.M."/>
            <person name="Silverstein K.A.T."/>
            <person name="Koren S."/>
            <person name="Bechman K.B."/>
            <person name="Herman A."/>
            <person name="Abrahante J.E."/>
            <person name="Garbe J."/>
        </authorList>
    </citation>
    <scope>NUCLEOTIDE SEQUENCE</scope>
    <source>
        <strain evidence="6">Duluth1</strain>
        <tissue evidence="6">Whole animal</tissue>
    </source>
</reference>
<evidence type="ECO:0008006" key="8">
    <source>
        <dbReference type="Google" id="ProtNLM"/>
    </source>
</evidence>
<dbReference type="FunFam" id="3.40.50.300:FF:002060">
    <property type="entry name" value="Rho family GTPase"/>
    <property type="match status" value="1"/>
</dbReference>
<protein>
    <recommendedName>
        <fullName evidence="8">Rho GTPase</fullName>
    </recommendedName>
</protein>
<dbReference type="Proteomes" id="UP000828390">
    <property type="component" value="Unassembled WGS sequence"/>
</dbReference>
<evidence type="ECO:0000256" key="4">
    <source>
        <dbReference type="ARBA" id="ARBA00023136"/>
    </source>
</evidence>
<evidence type="ECO:0000313" key="7">
    <source>
        <dbReference type="Proteomes" id="UP000828390"/>
    </source>
</evidence>
<dbReference type="PRINTS" id="PR00449">
    <property type="entry name" value="RASTRNSFRMNG"/>
</dbReference>
<dbReference type="AlphaFoldDB" id="A0A9D4CBD5"/>
<comment type="subcellular location">
    <subcellularLocation>
        <location evidence="1">Membrane</location>
    </subcellularLocation>
</comment>
<feature type="compositionally biased region" description="Basic and acidic residues" evidence="5">
    <location>
        <begin position="215"/>
        <end position="236"/>
    </location>
</feature>
<evidence type="ECO:0000256" key="2">
    <source>
        <dbReference type="ARBA" id="ARBA00022741"/>
    </source>
</evidence>
<proteinExistence type="predicted"/>
<dbReference type="GO" id="GO:0005525">
    <property type="term" value="F:GTP binding"/>
    <property type="evidence" value="ECO:0007669"/>
    <property type="project" value="UniProtKB-KW"/>
</dbReference>
<dbReference type="SMART" id="SM00173">
    <property type="entry name" value="RAS"/>
    <property type="match status" value="1"/>
</dbReference>
<evidence type="ECO:0000256" key="3">
    <source>
        <dbReference type="ARBA" id="ARBA00023134"/>
    </source>
</evidence>
<dbReference type="GO" id="GO:0016020">
    <property type="term" value="C:membrane"/>
    <property type="evidence" value="ECO:0007669"/>
    <property type="project" value="UniProtKB-SubCell"/>
</dbReference>
<dbReference type="PROSITE" id="PS51420">
    <property type="entry name" value="RHO"/>
    <property type="match status" value="1"/>
</dbReference>
<feature type="compositionally biased region" description="Polar residues" evidence="5">
    <location>
        <begin position="188"/>
        <end position="197"/>
    </location>
</feature>
<feature type="region of interest" description="Disordered" evidence="5">
    <location>
        <begin position="188"/>
        <end position="236"/>
    </location>
</feature>
<dbReference type="SMART" id="SM00174">
    <property type="entry name" value="RHO"/>
    <property type="match status" value="1"/>
</dbReference>
<dbReference type="Pfam" id="PF00071">
    <property type="entry name" value="Ras"/>
    <property type="match status" value="1"/>
</dbReference>
<evidence type="ECO:0000256" key="1">
    <source>
        <dbReference type="ARBA" id="ARBA00004370"/>
    </source>
</evidence>
<dbReference type="InterPro" id="IPR003578">
    <property type="entry name" value="Small_GTPase_Rho"/>
</dbReference>
<sequence>MGQMDGISDTEVKTKIVVVGDCGCGKTTMIKRYVSNTFVEAYTPTGFDTYNATYQASAAYKVHLSIWDTSGNSSYDRVRPVSYTGADLVLACFSIVNPDSLHNIVTKWLPEIKEHCPTAPIIVVGLGSDLRTDEQTLAKLARRNTTPITYEQGLKAAKDIDALVYSETSSKTSESSVRDVMEVAALSSMGTKARTAQASESAEKRKSMKKKKTKSMGEAKDKIKTKKESDKGCSIM</sequence>
<dbReference type="InterPro" id="IPR027417">
    <property type="entry name" value="P-loop_NTPase"/>
</dbReference>
<dbReference type="SUPFAM" id="SSF52540">
    <property type="entry name" value="P-loop containing nucleoside triphosphate hydrolases"/>
    <property type="match status" value="1"/>
</dbReference>
<dbReference type="CDD" id="cd00157">
    <property type="entry name" value="Rho"/>
    <property type="match status" value="1"/>
</dbReference>
<gene>
    <name evidence="6" type="ORF">DPMN_063271</name>
</gene>
<keyword evidence="3" id="KW-0342">GTP-binding</keyword>
<dbReference type="PROSITE" id="PS51419">
    <property type="entry name" value="RAB"/>
    <property type="match status" value="1"/>
</dbReference>
<accession>A0A9D4CBD5</accession>
<dbReference type="EMBL" id="JAIWYP010000013">
    <property type="protein sequence ID" value="KAH3720374.1"/>
    <property type="molecule type" value="Genomic_DNA"/>
</dbReference>
<dbReference type="PANTHER" id="PTHR24072">
    <property type="entry name" value="RHO FAMILY GTPASE"/>
    <property type="match status" value="1"/>
</dbReference>
<dbReference type="InterPro" id="IPR005225">
    <property type="entry name" value="Small_GTP-bd"/>
</dbReference>
<reference evidence="6" key="1">
    <citation type="journal article" date="2019" name="bioRxiv">
        <title>The Genome of the Zebra Mussel, Dreissena polymorpha: A Resource for Invasive Species Research.</title>
        <authorList>
            <person name="McCartney M.A."/>
            <person name="Auch B."/>
            <person name="Kono T."/>
            <person name="Mallez S."/>
            <person name="Zhang Y."/>
            <person name="Obille A."/>
            <person name="Becker A."/>
            <person name="Abrahante J.E."/>
            <person name="Garbe J."/>
            <person name="Badalamenti J.P."/>
            <person name="Herman A."/>
            <person name="Mangelson H."/>
            <person name="Liachko I."/>
            <person name="Sullivan S."/>
            <person name="Sone E.D."/>
            <person name="Koren S."/>
            <person name="Silverstein K.A.T."/>
            <person name="Beckman K.B."/>
            <person name="Gohl D.M."/>
        </authorList>
    </citation>
    <scope>NUCLEOTIDE SEQUENCE</scope>
    <source>
        <strain evidence="6">Duluth1</strain>
        <tissue evidence="6">Whole animal</tissue>
    </source>
</reference>
<dbReference type="InterPro" id="IPR001806">
    <property type="entry name" value="Small_GTPase"/>
</dbReference>
<keyword evidence="4" id="KW-0472">Membrane</keyword>
<name>A0A9D4CBD5_DREPO</name>
<dbReference type="SMART" id="SM00175">
    <property type="entry name" value="RAB"/>
    <property type="match status" value="1"/>
</dbReference>
<comment type="caution">
    <text evidence="6">The sequence shown here is derived from an EMBL/GenBank/DDBJ whole genome shotgun (WGS) entry which is preliminary data.</text>
</comment>
<keyword evidence="7" id="KW-1185">Reference proteome</keyword>
<organism evidence="6 7">
    <name type="scientific">Dreissena polymorpha</name>
    <name type="common">Zebra mussel</name>
    <name type="synonym">Mytilus polymorpha</name>
    <dbReference type="NCBI Taxonomy" id="45954"/>
    <lineage>
        <taxon>Eukaryota</taxon>
        <taxon>Metazoa</taxon>
        <taxon>Spiralia</taxon>
        <taxon>Lophotrochozoa</taxon>
        <taxon>Mollusca</taxon>
        <taxon>Bivalvia</taxon>
        <taxon>Autobranchia</taxon>
        <taxon>Heteroconchia</taxon>
        <taxon>Euheterodonta</taxon>
        <taxon>Imparidentia</taxon>
        <taxon>Neoheterodontei</taxon>
        <taxon>Myida</taxon>
        <taxon>Dreissenoidea</taxon>
        <taxon>Dreissenidae</taxon>
        <taxon>Dreissena</taxon>
    </lineage>
</organism>
<dbReference type="OrthoDB" id="8830751at2759"/>
<evidence type="ECO:0000313" key="6">
    <source>
        <dbReference type="EMBL" id="KAH3720374.1"/>
    </source>
</evidence>
<dbReference type="GO" id="GO:0007264">
    <property type="term" value="P:small GTPase-mediated signal transduction"/>
    <property type="evidence" value="ECO:0007669"/>
    <property type="project" value="InterPro"/>
</dbReference>
<dbReference type="NCBIfam" id="TIGR00231">
    <property type="entry name" value="small_GTP"/>
    <property type="match status" value="1"/>
</dbReference>
<dbReference type="GO" id="GO:0003924">
    <property type="term" value="F:GTPase activity"/>
    <property type="evidence" value="ECO:0007669"/>
    <property type="project" value="InterPro"/>
</dbReference>